<evidence type="ECO:0000313" key="1">
    <source>
        <dbReference type="EMBL" id="KRN45861.1"/>
    </source>
</evidence>
<proteinExistence type="predicted"/>
<dbReference type="AlphaFoldDB" id="A0A0R2H5S1"/>
<protein>
    <recommendedName>
        <fullName evidence="3">Chemotaxis protein</fullName>
    </recommendedName>
</protein>
<evidence type="ECO:0008006" key="3">
    <source>
        <dbReference type="Google" id="ProtNLM"/>
    </source>
</evidence>
<dbReference type="Proteomes" id="UP000051992">
    <property type="component" value="Unassembled WGS sequence"/>
</dbReference>
<organism evidence="1 2">
    <name type="scientific">Weissella viridescens</name>
    <name type="common">Lactobacillus viridescens</name>
    <dbReference type="NCBI Taxonomy" id="1629"/>
    <lineage>
        <taxon>Bacteria</taxon>
        <taxon>Bacillati</taxon>
        <taxon>Bacillota</taxon>
        <taxon>Bacilli</taxon>
        <taxon>Lactobacillales</taxon>
        <taxon>Lactobacillaceae</taxon>
        <taxon>Weissella</taxon>
    </lineage>
</organism>
<comment type="caution">
    <text evidence="1">The sequence shown here is derived from an EMBL/GenBank/DDBJ whole genome shotgun (WGS) entry which is preliminary data.</text>
</comment>
<reference evidence="1 2" key="1">
    <citation type="journal article" date="2015" name="Genome Announc.">
        <title>Expanding the biotechnology potential of lactobacilli through comparative genomics of 213 strains and associated genera.</title>
        <authorList>
            <person name="Sun Z."/>
            <person name="Harris H.M."/>
            <person name="McCann A."/>
            <person name="Guo C."/>
            <person name="Argimon S."/>
            <person name="Zhang W."/>
            <person name="Yang X."/>
            <person name="Jeffery I.B."/>
            <person name="Cooney J.C."/>
            <person name="Kagawa T.F."/>
            <person name="Liu W."/>
            <person name="Song Y."/>
            <person name="Salvetti E."/>
            <person name="Wrobel A."/>
            <person name="Rasinkangas P."/>
            <person name="Parkhill J."/>
            <person name="Rea M.C."/>
            <person name="O'Sullivan O."/>
            <person name="Ritari J."/>
            <person name="Douillard F.P."/>
            <person name="Paul Ross R."/>
            <person name="Yang R."/>
            <person name="Briner A.E."/>
            <person name="Felis G.E."/>
            <person name="de Vos W.M."/>
            <person name="Barrangou R."/>
            <person name="Klaenhammer T.R."/>
            <person name="Caufield P.W."/>
            <person name="Cui Y."/>
            <person name="Zhang H."/>
            <person name="O'Toole P.W."/>
        </authorList>
    </citation>
    <scope>NUCLEOTIDE SEQUENCE [LARGE SCALE GENOMIC DNA]</scope>
    <source>
        <strain evidence="1 2">DSM 20410</strain>
    </source>
</reference>
<dbReference type="PATRIC" id="fig|1629.5.peg.1465"/>
<keyword evidence="2" id="KW-1185">Reference proteome</keyword>
<dbReference type="GeneID" id="86899774"/>
<dbReference type="RefSeq" id="WP_057747077.1">
    <property type="nucleotide sequence ID" value="NZ_BJLU01000017.1"/>
</dbReference>
<dbReference type="EMBL" id="JQBM01000005">
    <property type="protein sequence ID" value="KRN45861.1"/>
    <property type="molecule type" value="Genomic_DNA"/>
</dbReference>
<gene>
    <name evidence="1" type="ORF">IV50_GL001450</name>
</gene>
<evidence type="ECO:0000313" key="2">
    <source>
        <dbReference type="Proteomes" id="UP000051992"/>
    </source>
</evidence>
<sequence length="146" mass="16091">MKKSFATPQQYALKVGEIAQLTEDTGEKTSPYFDKLDEALQADKLADMSKADFQEIATAFDDAVDIYQDAASNLSAVKAPARVIGMHKALAQVFQEYADATQAMADALDVDKQAVDLEAFRNSETQQNDLIVKFGTQLRRVMMSAM</sequence>
<dbReference type="OrthoDB" id="2146076at2"/>
<accession>A0A0R2H5S1</accession>
<name>A0A0R2H5S1_WEIVI</name>